<dbReference type="InterPro" id="IPR014922">
    <property type="entry name" value="YdhG-like"/>
</dbReference>
<accession>A0ABS5HM53</accession>
<feature type="domain" description="YdhG-like" evidence="1">
    <location>
        <begin position="22"/>
        <end position="125"/>
    </location>
</feature>
<reference evidence="2 3" key="1">
    <citation type="journal article" date="2021" name="Arch. Microbiol.">
        <title>Thalassobius aquimarinus sp. nov., isolated from the Sea of Japan seashore.</title>
        <authorList>
            <person name="Kurilenko V.V."/>
            <person name="Romanenko L.A."/>
            <person name="Chernysheva N.Y."/>
            <person name="Velansky P.V."/>
            <person name="Tekutyeva L.A."/>
            <person name="Isaeva M.P."/>
            <person name="Mikhailov V.V."/>
        </authorList>
    </citation>
    <scope>NUCLEOTIDE SEQUENCE [LARGE SCALE GENOMIC DNA]</scope>
    <source>
        <strain evidence="2 3">KMM 8518</strain>
    </source>
</reference>
<keyword evidence="3" id="KW-1185">Reference proteome</keyword>
<gene>
    <name evidence="2" type="ORF">IT775_02750</name>
</gene>
<comment type="caution">
    <text evidence="2">The sequence shown here is derived from an EMBL/GenBank/DDBJ whole genome shotgun (WGS) entry which is preliminary data.</text>
</comment>
<sequence>MRYPFDNSAVKDVIDSYPPAARDGVLRLRELILETAADLPGIGPVEETLKWGQPSYLTPVSKSGSTLRLGIPKTGGFALYAHCQTTIISTFAATFPGQDRIEGNRAILFDRTSQIDPERHVLLIRHGLTYHL</sequence>
<dbReference type="Proteomes" id="UP001195941">
    <property type="component" value="Unassembled WGS sequence"/>
</dbReference>
<dbReference type="RefSeq" id="WP_212699555.1">
    <property type="nucleotide sequence ID" value="NZ_JADMKU010000002.1"/>
</dbReference>
<name>A0ABS5HM53_9RHOB</name>
<evidence type="ECO:0000313" key="3">
    <source>
        <dbReference type="Proteomes" id="UP001195941"/>
    </source>
</evidence>
<dbReference type="SUPFAM" id="SSF159888">
    <property type="entry name" value="YdhG-like"/>
    <property type="match status" value="1"/>
</dbReference>
<organism evidence="2 3">
    <name type="scientific">Thalassovita aquimarina</name>
    <dbReference type="NCBI Taxonomy" id="2785917"/>
    <lineage>
        <taxon>Bacteria</taxon>
        <taxon>Pseudomonadati</taxon>
        <taxon>Pseudomonadota</taxon>
        <taxon>Alphaproteobacteria</taxon>
        <taxon>Rhodobacterales</taxon>
        <taxon>Roseobacteraceae</taxon>
        <taxon>Thalassovita</taxon>
    </lineage>
</organism>
<evidence type="ECO:0000259" key="1">
    <source>
        <dbReference type="Pfam" id="PF08818"/>
    </source>
</evidence>
<proteinExistence type="predicted"/>
<dbReference type="EMBL" id="JADMKU010000002">
    <property type="protein sequence ID" value="MBR9650040.1"/>
    <property type="molecule type" value="Genomic_DNA"/>
</dbReference>
<dbReference type="Pfam" id="PF08818">
    <property type="entry name" value="DUF1801"/>
    <property type="match status" value="1"/>
</dbReference>
<evidence type="ECO:0000313" key="2">
    <source>
        <dbReference type="EMBL" id="MBR9650040.1"/>
    </source>
</evidence>
<protein>
    <submittedName>
        <fullName evidence="2">DUF1801 domain-containing protein</fullName>
    </submittedName>
</protein>